<dbReference type="InterPro" id="IPR011010">
    <property type="entry name" value="DNA_brk_join_enz"/>
</dbReference>
<accession>A0A132N851</accession>
<dbReference type="GO" id="GO:0006310">
    <property type="term" value="P:DNA recombination"/>
    <property type="evidence" value="ECO:0007669"/>
    <property type="project" value="UniProtKB-KW"/>
</dbReference>
<sequence length="389" mass="43323">MSRGRRRGHGEDSVYQDGDRWRGAISLGYGPDGRRIRKKVSGRTKAEVLEKLRELRKQLDAGMPAPDGKLTVGAFLDRWLRHNLPGHVADSTLDDYADMVRLHLAPALGRKVLSKLTVADVDALWAAKREQGYSPNSIRIMRAVLRKALGQAEREGLVSRNVAALSTPPRIGQPEGRALTREQAQRLLAELRGHDFDALVTLMLAFGLRRGEALGLHWSALDWEAGTLGVTHAVKRVKVRDGRSGRRTRLVVSELKTRRSRRTLYLTPELVEILREHRARQAKRRMALGAAWQDHGLIFPSRVGTPMDPDNFSHTFSRLCRRAGLGHWHPHELRHSGASLMLAQGTPLHVVSEVLGHSSIAITKDVYGHLVEGEKRAAARSMTEALLGP</sequence>
<dbReference type="Pfam" id="PF00589">
    <property type="entry name" value="Phage_integrase"/>
    <property type="match status" value="1"/>
</dbReference>
<reference evidence="8" key="2">
    <citation type="submission" date="2015-02" db="EMBL/GenBank/DDBJ databases">
        <title>Physiological reanalysis, assessment of diazotrophy, and genome sequences of multiple isolates of Streptomyces thermoautotrophicus.</title>
        <authorList>
            <person name="MacKellar D.C."/>
            <person name="Lieber L."/>
            <person name="Norman J."/>
            <person name="Bolger A."/>
            <person name="Tobin C."/>
            <person name="Murray J.W."/>
            <person name="Friesen M."/>
            <person name="Prell J."/>
        </authorList>
    </citation>
    <scope>NUCLEOTIDE SEQUENCE [LARGE SCALE GENOMIC DNA]</scope>
    <source>
        <strain evidence="8">UBT1</strain>
    </source>
</reference>
<dbReference type="Gene3D" id="1.10.150.130">
    <property type="match status" value="1"/>
</dbReference>
<evidence type="ECO:0000259" key="4">
    <source>
        <dbReference type="PROSITE" id="PS51898"/>
    </source>
</evidence>
<dbReference type="EMBL" id="JYIJ01000019">
    <property type="protein sequence ID" value="KWW97922.1"/>
    <property type="molecule type" value="Genomic_DNA"/>
</dbReference>
<protein>
    <recommendedName>
        <fullName evidence="10">Integrase</fullName>
    </recommendedName>
</protein>
<dbReference type="PATRIC" id="fig|1469144.8.peg.905"/>
<evidence type="ECO:0000313" key="9">
    <source>
        <dbReference type="Proteomes" id="UP000070659"/>
    </source>
</evidence>
<dbReference type="InterPro" id="IPR010998">
    <property type="entry name" value="Integrase_recombinase_N"/>
</dbReference>
<evidence type="ECO:0000259" key="5">
    <source>
        <dbReference type="PROSITE" id="PS51900"/>
    </source>
</evidence>
<dbReference type="RefSeq" id="WP_067071687.1">
    <property type="nucleotide sequence ID" value="NZ_JYIJ01000019.1"/>
</dbReference>
<evidence type="ECO:0008006" key="10">
    <source>
        <dbReference type="Google" id="ProtNLM"/>
    </source>
</evidence>
<keyword evidence="1 3" id="KW-0238">DNA-binding</keyword>
<dbReference type="AlphaFoldDB" id="A0A132N851"/>
<evidence type="ECO:0000313" key="6">
    <source>
        <dbReference type="EMBL" id="KWW97922.1"/>
    </source>
</evidence>
<reference evidence="7 9" key="1">
    <citation type="submission" date="2015-02" db="EMBL/GenBank/DDBJ databases">
        <title>Physiological reanalysis, assessment of diazotrophy, and genome sequences of multiple isolates of Streptomyces thermoautotrophicus.</title>
        <authorList>
            <person name="MacKellar D.C."/>
            <person name="Lieber L."/>
            <person name="Norman J."/>
            <person name="Bolger A."/>
            <person name="Tobin C."/>
            <person name="Murray J.W."/>
            <person name="Prell J."/>
        </authorList>
    </citation>
    <scope>NUCLEOTIDE SEQUENCE [LARGE SCALE GENOMIC DNA]</scope>
    <source>
        <strain evidence="7 9">UBT1</strain>
    </source>
</reference>
<dbReference type="PANTHER" id="PTHR30349">
    <property type="entry name" value="PHAGE INTEGRASE-RELATED"/>
    <property type="match status" value="1"/>
</dbReference>
<dbReference type="InterPro" id="IPR044068">
    <property type="entry name" value="CB"/>
</dbReference>
<dbReference type="PROSITE" id="PS51898">
    <property type="entry name" value="TYR_RECOMBINASE"/>
    <property type="match status" value="1"/>
</dbReference>
<dbReference type="Proteomes" id="UP000070598">
    <property type="component" value="Unassembled WGS sequence"/>
</dbReference>
<evidence type="ECO:0000256" key="3">
    <source>
        <dbReference type="PROSITE-ProRule" id="PRU01248"/>
    </source>
</evidence>
<dbReference type="GO" id="GO:0015074">
    <property type="term" value="P:DNA integration"/>
    <property type="evidence" value="ECO:0007669"/>
    <property type="project" value="UniProtKB-KW"/>
</dbReference>
<evidence type="ECO:0000256" key="1">
    <source>
        <dbReference type="ARBA" id="ARBA00023125"/>
    </source>
</evidence>
<evidence type="ECO:0000313" key="8">
    <source>
        <dbReference type="Proteomes" id="UP000070598"/>
    </source>
</evidence>
<gene>
    <name evidence="6" type="ORF">TH66_21365</name>
    <name evidence="7" type="ORF">TR74_22790</name>
</gene>
<proteinExistence type="predicted"/>
<dbReference type="InterPro" id="IPR002104">
    <property type="entry name" value="Integrase_catalytic"/>
</dbReference>
<dbReference type="InterPro" id="IPR050090">
    <property type="entry name" value="Tyrosine_recombinase_XerCD"/>
</dbReference>
<dbReference type="InterPro" id="IPR013762">
    <property type="entry name" value="Integrase-like_cat_sf"/>
</dbReference>
<dbReference type="EMBL" id="JYIK01001111">
    <property type="protein sequence ID" value="KWX06190.1"/>
    <property type="molecule type" value="Genomic_DNA"/>
</dbReference>
<name>A0A132N851_9ACTN</name>
<organism evidence="7 8">
    <name type="scientific">Carbonactinospora thermoautotrophica</name>
    <dbReference type="NCBI Taxonomy" id="1469144"/>
    <lineage>
        <taxon>Bacteria</taxon>
        <taxon>Bacillati</taxon>
        <taxon>Actinomycetota</taxon>
        <taxon>Actinomycetes</taxon>
        <taxon>Kitasatosporales</taxon>
        <taxon>Carbonactinosporaceae</taxon>
        <taxon>Carbonactinospora</taxon>
    </lineage>
</organism>
<keyword evidence="2" id="KW-0233">DNA recombination</keyword>
<feature type="domain" description="Core-binding (CB)" evidence="5">
    <location>
        <begin position="70"/>
        <end position="153"/>
    </location>
</feature>
<dbReference type="PANTHER" id="PTHR30349:SF91">
    <property type="entry name" value="INTA PROTEIN"/>
    <property type="match status" value="1"/>
</dbReference>
<dbReference type="PROSITE" id="PS51900">
    <property type="entry name" value="CB"/>
    <property type="match status" value="1"/>
</dbReference>
<evidence type="ECO:0000256" key="2">
    <source>
        <dbReference type="ARBA" id="ARBA00023172"/>
    </source>
</evidence>
<dbReference type="Gene3D" id="1.10.443.10">
    <property type="entry name" value="Intergrase catalytic core"/>
    <property type="match status" value="1"/>
</dbReference>
<dbReference type="SUPFAM" id="SSF56349">
    <property type="entry name" value="DNA breaking-rejoining enzymes"/>
    <property type="match status" value="1"/>
</dbReference>
<feature type="domain" description="Tyr recombinase" evidence="4">
    <location>
        <begin position="174"/>
        <end position="380"/>
    </location>
</feature>
<dbReference type="GO" id="GO:0003677">
    <property type="term" value="F:DNA binding"/>
    <property type="evidence" value="ECO:0007669"/>
    <property type="project" value="UniProtKB-UniRule"/>
</dbReference>
<comment type="caution">
    <text evidence="7">The sequence shown here is derived from an EMBL/GenBank/DDBJ whole genome shotgun (WGS) entry which is preliminary data.</text>
</comment>
<dbReference type="CDD" id="cd01189">
    <property type="entry name" value="INT_ICEBs1_C_like"/>
    <property type="match status" value="1"/>
</dbReference>
<dbReference type="Proteomes" id="UP000070659">
    <property type="component" value="Unassembled WGS sequence"/>
</dbReference>
<evidence type="ECO:0000313" key="7">
    <source>
        <dbReference type="EMBL" id="KWX06190.1"/>
    </source>
</evidence>